<reference evidence="2 3" key="1">
    <citation type="submission" date="2019-12" db="EMBL/GenBank/DDBJ databases">
        <title>Genome sequence of Streptomyces bambusae.</title>
        <authorList>
            <person name="Bansal K."/>
            <person name="Choksket S."/>
            <person name="Korpole S."/>
            <person name="Patil P.B."/>
        </authorList>
    </citation>
    <scope>NUCLEOTIDE SEQUENCE [LARGE SCALE GENOMIC DNA]</scope>
    <source>
        <strain evidence="2 3">SK60</strain>
    </source>
</reference>
<sequence>MKANILRIAPMAALVTAALLTAGATASAATLPQQEPASVAVQPTARYGPYPSSQACHQAGKKGQDQGRWKHYTCKQEKPHKWYLHTSK</sequence>
<comment type="caution">
    <text evidence="2">The sequence shown here is derived from an EMBL/GenBank/DDBJ whole genome shotgun (WGS) entry which is preliminary data.</text>
</comment>
<evidence type="ECO:0000256" key="1">
    <source>
        <dbReference type="SAM" id="SignalP"/>
    </source>
</evidence>
<keyword evidence="3" id="KW-1185">Reference proteome</keyword>
<organism evidence="2 3">
    <name type="scientific">Streptomyces bambusae</name>
    <dbReference type="NCBI Taxonomy" id="1550616"/>
    <lineage>
        <taxon>Bacteria</taxon>
        <taxon>Bacillati</taxon>
        <taxon>Actinomycetota</taxon>
        <taxon>Actinomycetes</taxon>
        <taxon>Kitasatosporales</taxon>
        <taxon>Streptomycetaceae</taxon>
        <taxon>Streptomyces</taxon>
    </lineage>
</organism>
<dbReference type="Proteomes" id="UP000812013">
    <property type="component" value="Unassembled WGS sequence"/>
</dbReference>
<evidence type="ECO:0000313" key="2">
    <source>
        <dbReference type="EMBL" id="MBW5484675.1"/>
    </source>
</evidence>
<accession>A0ABS6ZA96</accession>
<name>A0ABS6ZA96_9ACTN</name>
<feature type="signal peptide" evidence="1">
    <location>
        <begin position="1"/>
        <end position="28"/>
    </location>
</feature>
<dbReference type="RefSeq" id="WP_219669429.1">
    <property type="nucleotide sequence ID" value="NZ_WTFF01000182.1"/>
</dbReference>
<protein>
    <submittedName>
        <fullName evidence="2">Uncharacterized protein</fullName>
    </submittedName>
</protein>
<feature type="chain" id="PRO_5045639763" evidence="1">
    <location>
        <begin position="29"/>
        <end position="88"/>
    </location>
</feature>
<keyword evidence="1" id="KW-0732">Signal</keyword>
<proteinExistence type="predicted"/>
<dbReference type="EMBL" id="WTFF01000182">
    <property type="protein sequence ID" value="MBW5484675.1"/>
    <property type="molecule type" value="Genomic_DNA"/>
</dbReference>
<evidence type="ECO:0000313" key="3">
    <source>
        <dbReference type="Proteomes" id="UP000812013"/>
    </source>
</evidence>
<gene>
    <name evidence="2" type="ORF">GPJ59_23045</name>
</gene>